<evidence type="ECO:0000313" key="1">
    <source>
        <dbReference type="EMBL" id="SVB40993.1"/>
    </source>
</evidence>
<sequence length="72" mass="8342">RNVLITLSKLVQTEDEMIPLLVEKLMNDDSRYVRFYAATALRRINNEKAEEALFHALLSSRWCPNTTADTPF</sequence>
<organism evidence="1">
    <name type="scientific">marine metagenome</name>
    <dbReference type="NCBI Taxonomy" id="408172"/>
    <lineage>
        <taxon>unclassified sequences</taxon>
        <taxon>metagenomes</taxon>
        <taxon>ecological metagenomes</taxon>
    </lineage>
</organism>
<dbReference type="AlphaFoldDB" id="A0A382DTJ9"/>
<dbReference type="SUPFAM" id="SSF48371">
    <property type="entry name" value="ARM repeat"/>
    <property type="match status" value="1"/>
</dbReference>
<reference evidence="1" key="1">
    <citation type="submission" date="2018-05" db="EMBL/GenBank/DDBJ databases">
        <authorList>
            <person name="Lanie J.A."/>
            <person name="Ng W.-L."/>
            <person name="Kazmierczak K.M."/>
            <person name="Andrzejewski T.M."/>
            <person name="Davidsen T.M."/>
            <person name="Wayne K.J."/>
            <person name="Tettelin H."/>
            <person name="Glass J.I."/>
            <person name="Rusch D."/>
            <person name="Podicherti R."/>
            <person name="Tsui H.-C.T."/>
            <person name="Winkler M.E."/>
        </authorList>
    </citation>
    <scope>NUCLEOTIDE SEQUENCE</scope>
</reference>
<dbReference type="EMBL" id="UINC01040723">
    <property type="protein sequence ID" value="SVB40993.1"/>
    <property type="molecule type" value="Genomic_DNA"/>
</dbReference>
<accession>A0A382DTJ9</accession>
<name>A0A382DTJ9_9ZZZZ</name>
<protein>
    <recommendedName>
        <fullName evidence="2">Condensin complex subunit 1 C-terminal domain-containing protein</fullName>
    </recommendedName>
</protein>
<proteinExistence type="predicted"/>
<dbReference type="Gene3D" id="1.25.10.10">
    <property type="entry name" value="Leucine-rich Repeat Variant"/>
    <property type="match status" value="1"/>
</dbReference>
<feature type="non-terminal residue" evidence="1">
    <location>
        <position position="1"/>
    </location>
</feature>
<dbReference type="InterPro" id="IPR016024">
    <property type="entry name" value="ARM-type_fold"/>
</dbReference>
<evidence type="ECO:0008006" key="2">
    <source>
        <dbReference type="Google" id="ProtNLM"/>
    </source>
</evidence>
<dbReference type="InterPro" id="IPR021133">
    <property type="entry name" value="HEAT_type_2"/>
</dbReference>
<dbReference type="PROSITE" id="PS50077">
    <property type="entry name" value="HEAT_REPEAT"/>
    <property type="match status" value="1"/>
</dbReference>
<gene>
    <name evidence="1" type="ORF">METZ01_LOCUS193847</name>
</gene>
<dbReference type="InterPro" id="IPR011989">
    <property type="entry name" value="ARM-like"/>
</dbReference>